<dbReference type="NCBIfam" id="NF003009">
    <property type="entry name" value="PRK03826.1"/>
    <property type="match status" value="1"/>
</dbReference>
<organism evidence="3 4">
    <name type="scientific">Anaerocolumna chitinilytica</name>
    <dbReference type="NCBI Taxonomy" id="1727145"/>
    <lineage>
        <taxon>Bacteria</taxon>
        <taxon>Bacillati</taxon>
        <taxon>Bacillota</taxon>
        <taxon>Clostridia</taxon>
        <taxon>Lachnospirales</taxon>
        <taxon>Lachnospiraceae</taxon>
        <taxon>Anaerocolumna</taxon>
    </lineage>
</organism>
<dbReference type="PANTHER" id="PTHR11845:SF13">
    <property type="entry name" value="5'-DEOXYNUCLEOTIDASE HDDC2"/>
    <property type="match status" value="1"/>
</dbReference>
<dbReference type="Pfam" id="PF12917">
    <property type="entry name" value="YfbR-like"/>
    <property type="match status" value="1"/>
</dbReference>
<dbReference type="SUPFAM" id="SSF109604">
    <property type="entry name" value="HD-domain/PDEase-like"/>
    <property type="match status" value="1"/>
</dbReference>
<dbReference type="KEGG" id="acht:bsdcttw_42970"/>
<protein>
    <submittedName>
        <fullName evidence="3">5'-deoxynucleotidase</fullName>
    </submittedName>
</protein>
<feature type="domain" description="HD/PDEase" evidence="2">
    <location>
        <begin position="25"/>
        <end position="150"/>
    </location>
</feature>
<keyword evidence="1" id="KW-0378">Hydrolase</keyword>
<dbReference type="Proteomes" id="UP000515703">
    <property type="component" value="Chromosome"/>
</dbReference>
<dbReference type="PANTHER" id="PTHR11845">
    <property type="entry name" value="5'-DEOXYNUCLEOTIDASE HDDC2"/>
    <property type="match status" value="1"/>
</dbReference>
<proteinExistence type="predicted"/>
<dbReference type="InterPro" id="IPR039356">
    <property type="entry name" value="YfbR/HDDC2"/>
</dbReference>
<dbReference type="GO" id="GO:0005737">
    <property type="term" value="C:cytoplasm"/>
    <property type="evidence" value="ECO:0007669"/>
    <property type="project" value="TreeGrafter"/>
</dbReference>
<sequence length="195" mass="22515">MEGNFYAMLSRMKYIERWALMRNSRPENVSEHTLEVSILSHALAVIGNKRLEKNLNGERAALIALFHDSTEIITGDMPTPIKYHNGNIQGAFKEIEKEAANRLLHMLPGDFFEEYESLYFQKEEDTYLWKLVKAADKLSALIKCIQEEKAGNTEFVNAKESIIVSLEELDLEEAKIFMVDFLPSYYRNLDELTQS</sequence>
<gene>
    <name evidence="3" type="ORF">bsdcttw_42970</name>
</gene>
<dbReference type="InterPro" id="IPR003607">
    <property type="entry name" value="HD/PDEase_dom"/>
</dbReference>
<dbReference type="GO" id="GO:0002953">
    <property type="term" value="F:5'-deoxynucleotidase activity"/>
    <property type="evidence" value="ECO:0007669"/>
    <property type="project" value="InterPro"/>
</dbReference>
<keyword evidence="4" id="KW-1185">Reference proteome</keyword>
<evidence type="ECO:0000259" key="2">
    <source>
        <dbReference type="SMART" id="SM00471"/>
    </source>
</evidence>
<name>A0A7M3S9I9_9FIRM</name>
<dbReference type="AlphaFoldDB" id="A0A7M3S9I9"/>
<reference evidence="3 4" key="1">
    <citation type="submission" date="2020-08" db="EMBL/GenBank/DDBJ databases">
        <title>Draft genome sequencing of an Anaerocolumna strain isolated from anoxic soil subjected to BSD treatment.</title>
        <authorList>
            <person name="Uek A."/>
            <person name="Tonouchi A."/>
        </authorList>
    </citation>
    <scope>NUCLEOTIDE SEQUENCE [LARGE SCALE GENOMIC DNA]</scope>
    <source>
        <strain evidence="3 4">CTTW</strain>
    </source>
</reference>
<reference evidence="3 4" key="2">
    <citation type="submission" date="2020-08" db="EMBL/GenBank/DDBJ databases">
        <authorList>
            <person name="Ueki A."/>
            <person name="Tonouchi A."/>
        </authorList>
    </citation>
    <scope>NUCLEOTIDE SEQUENCE [LARGE SCALE GENOMIC DNA]</scope>
    <source>
        <strain evidence="3 4">CTTW</strain>
    </source>
</reference>
<evidence type="ECO:0000313" key="3">
    <source>
        <dbReference type="EMBL" id="BCK01257.1"/>
    </source>
</evidence>
<accession>A0A7M3S9I9</accession>
<dbReference type="EMBL" id="AP023368">
    <property type="protein sequence ID" value="BCK01257.1"/>
    <property type="molecule type" value="Genomic_DNA"/>
</dbReference>
<dbReference type="SMART" id="SM00471">
    <property type="entry name" value="HDc"/>
    <property type="match status" value="1"/>
</dbReference>
<evidence type="ECO:0000256" key="1">
    <source>
        <dbReference type="ARBA" id="ARBA00022801"/>
    </source>
</evidence>
<evidence type="ECO:0000313" key="4">
    <source>
        <dbReference type="Proteomes" id="UP000515703"/>
    </source>
</evidence>
<dbReference type="RefSeq" id="WP_185256846.1">
    <property type="nucleotide sequence ID" value="NZ_AP023368.1"/>
</dbReference>
<dbReference type="Gene3D" id="1.10.3210.10">
    <property type="entry name" value="Hypothetical protein af1432"/>
    <property type="match status" value="1"/>
</dbReference>